<dbReference type="Pfam" id="PF02269">
    <property type="entry name" value="TFIID-18kDa"/>
    <property type="match status" value="1"/>
</dbReference>
<sequence>MSEHRVRPARHKGQLNFEQELTQALFAFGDSKHPLPETVRILDEIVTDYVIDTVQTASKAATVSGRGKVKADDFKFAIRHDEVATGRVKELLTMEKSLKDARKQFDTGEGKVGLERGPRGRKRKVDAAAAVGGEARGGGDAGTVKREKHDGPGGEEDELDEDV</sequence>
<feature type="compositionally biased region" description="Basic and acidic residues" evidence="7">
    <location>
        <begin position="103"/>
        <end position="118"/>
    </location>
</feature>
<evidence type="ECO:0000256" key="5">
    <source>
        <dbReference type="ARBA" id="ARBA00038392"/>
    </source>
</evidence>
<feature type="region of interest" description="Disordered" evidence="7">
    <location>
        <begin position="103"/>
        <end position="163"/>
    </location>
</feature>
<feature type="compositionally biased region" description="Basic and acidic residues" evidence="7">
    <location>
        <begin position="143"/>
        <end position="152"/>
    </location>
</feature>
<keyword evidence="9" id="KW-1185">Reference proteome</keyword>
<protein>
    <recommendedName>
        <fullName evidence="6">Transcription initiation factor TFIID subunit 13</fullName>
    </recommendedName>
</protein>
<organism evidence="8 9">
    <name type="scientific">Ramalina farinacea</name>
    <dbReference type="NCBI Taxonomy" id="258253"/>
    <lineage>
        <taxon>Eukaryota</taxon>
        <taxon>Fungi</taxon>
        <taxon>Dikarya</taxon>
        <taxon>Ascomycota</taxon>
        <taxon>Pezizomycotina</taxon>
        <taxon>Lecanoromycetes</taxon>
        <taxon>OSLEUM clade</taxon>
        <taxon>Lecanoromycetidae</taxon>
        <taxon>Lecanorales</taxon>
        <taxon>Lecanorineae</taxon>
        <taxon>Ramalinaceae</taxon>
        <taxon>Ramalina</taxon>
    </lineage>
</organism>
<evidence type="ECO:0000313" key="8">
    <source>
        <dbReference type="EMBL" id="MDI1487306.1"/>
    </source>
</evidence>
<dbReference type="Gene3D" id="1.10.20.10">
    <property type="entry name" value="Histone, subunit A"/>
    <property type="match status" value="1"/>
</dbReference>
<accession>A0AA43TQ83</accession>
<dbReference type="PANTHER" id="PTHR11380">
    <property type="entry name" value="TRANSCRIPTION INITIATION FACTOR TFIID/SUPT3-RELATED"/>
    <property type="match status" value="1"/>
</dbReference>
<comment type="subcellular location">
    <subcellularLocation>
        <location evidence="1">Nucleus</location>
    </subcellularLocation>
</comment>
<dbReference type="EMBL" id="JAPUFD010000005">
    <property type="protein sequence ID" value="MDI1487306.1"/>
    <property type="molecule type" value="Genomic_DNA"/>
</dbReference>
<comment type="caution">
    <text evidence="8">The sequence shown here is derived from an EMBL/GenBank/DDBJ whole genome shotgun (WGS) entry which is preliminary data.</text>
</comment>
<evidence type="ECO:0000256" key="6">
    <source>
        <dbReference type="ARBA" id="ARBA00040136"/>
    </source>
</evidence>
<dbReference type="InterPro" id="IPR003195">
    <property type="entry name" value="TFIID_TAF13"/>
</dbReference>
<evidence type="ECO:0000256" key="2">
    <source>
        <dbReference type="ARBA" id="ARBA00023015"/>
    </source>
</evidence>
<dbReference type="GO" id="GO:0046982">
    <property type="term" value="F:protein heterodimerization activity"/>
    <property type="evidence" value="ECO:0007669"/>
    <property type="project" value="InterPro"/>
</dbReference>
<comment type="similarity">
    <text evidence="5">Belongs to the TAF13 family.</text>
</comment>
<dbReference type="Proteomes" id="UP001161017">
    <property type="component" value="Unassembled WGS sequence"/>
</dbReference>
<dbReference type="GO" id="GO:0051123">
    <property type="term" value="P:RNA polymerase II preinitiation complex assembly"/>
    <property type="evidence" value="ECO:0007669"/>
    <property type="project" value="TreeGrafter"/>
</dbReference>
<gene>
    <name evidence="8" type="ORF">OHK93_006575</name>
</gene>
<evidence type="ECO:0000256" key="1">
    <source>
        <dbReference type="ARBA" id="ARBA00004123"/>
    </source>
</evidence>
<dbReference type="AlphaFoldDB" id="A0AA43TQ83"/>
<proteinExistence type="inferred from homology"/>
<reference evidence="8" key="1">
    <citation type="journal article" date="2023" name="Genome Biol. Evol.">
        <title>First Whole Genome Sequence and Flow Cytometry Genome Size Data for the Lichen-Forming Fungus Ramalina farinacea (Ascomycota).</title>
        <authorList>
            <person name="Llewellyn T."/>
            <person name="Mian S."/>
            <person name="Hill R."/>
            <person name="Leitch I.J."/>
            <person name="Gaya E."/>
        </authorList>
    </citation>
    <scope>NUCLEOTIDE SEQUENCE</scope>
    <source>
        <strain evidence="8">LIQ254RAFAR</strain>
    </source>
</reference>
<dbReference type="GO" id="GO:0005669">
    <property type="term" value="C:transcription factor TFIID complex"/>
    <property type="evidence" value="ECO:0007669"/>
    <property type="project" value="TreeGrafter"/>
</dbReference>
<keyword evidence="2" id="KW-0805">Transcription regulation</keyword>
<dbReference type="PANTHER" id="PTHR11380:SF5">
    <property type="entry name" value="TRANSCRIPTION INITIATION FACTOR TFIID SUBUNIT 13"/>
    <property type="match status" value="1"/>
</dbReference>
<dbReference type="InterPro" id="IPR009072">
    <property type="entry name" value="Histone-fold"/>
</dbReference>
<evidence type="ECO:0000256" key="3">
    <source>
        <dbReference type="ARBA" id="ARBA00023163"/>
    </source>
</evidence>
<dbReference type="CDD" id="cd07978">
    <property type="entry name" value="HFD_TAF13"/>
    <property type="match status" value="1"/>
</dbReference>
<feature type="compositionally biased region" description="Acidic residues" evidence="7">
    <location>
        <begin position="153"/>
        <end position="163"/>
    </location>
</feature>
<evidence type="ECO:0000256" key="4">
    <source>
        <dbReference type="ARBA" id="ARBA00023242"/>
    </source>
</evidence>
<keyword evidence="4" id="KW-0539">Nucleus</keyword>
<evidence type="ECO:0000256" key="7">
    <source>
        <dbReference type="SAM" id="MobiDB-lite"/>
    </source>
</evidence>
<keyword evidence="3" id="KW-0804">Transcription</keyword>
<evidence type="ECO:0000313" key="9">
    <source>
        <dbReference type="Proteomes" id="UP001161017"/>
    </source>
</evidence>
<dbReference type="SUPFAM" id="SSF47113">
    <property type="entry name" value="Histone-fold"/>
    <property type="match status" value="1"/>
</dbReference>
<name>A0AA43TQ83_9LECA</name>